<evidence type="ECO:0000256" key="2">
    <source>
        <dbReference type="SAM" id="MobiDB-lite"/>
    </source>
</evidence>
<keyword evidence="5" id="KW-1185">Reference proteome</keyword>
<evidence type="ECO:0000313" key="4">
    <source>
        <dbReference type="EMBL" id="KAG8497318.1"/>
    </source>
</evidence>
<dbReference type="InterPro" id="IPR025724">
    <property type="entry name" value="GAG-pre-integrase_dom"/>
</dbReference>
<dbReference type="SUPFAM" id="SSF56672">
    <property type="entry name" value="DNA/RNA polymerases"/>
    <property type="match status" value="1"/>
</dbReference>
<dbReference type="InterPro" id="IPR036875">
    <property type="entry name" value="Znf_CCHC_sf"/>
</dbReference>
<dbReference type="Pfam" id="PF13976">
    <property type="entry name" value="gag_pre-integrs"/>
    <property type="match status" value="1"/>
</dbReference>
<comment type="caution">
    <text evidence="4">The sequence shown here is derived from an EMBL/GenBank/DDBJ whole genome shotgun (WGS) entry which is preliminary data.</text>
</comment>
<organism evidence="4 5">
    <name type="scientific">Gossypium anomalum</name>
    <dbReference type="NCBI Taxonomy" id="47600"/>
    <lineage>
        <taxon>Eukaryota</taxon>
        <taxon>Viridiplantae</taxon>
        <taxon>Streptophyta</taxon>
        <taxon>Embryophyta</taxon>
        <taxon>Tracheophyta</taxon>
        <taxon>Spermatophyta</taxon>
        <taxon>Magnoliopsida</taxon>
        <taxon>eudicotyledons</taxon>
        <taxon>Gunneridae</taxon>
        <taxon>Pentapetalae</taxon>
        <taxon>rosids</taxon>
        <taxon>malvids</taxon>
        <taxon>Malvales</taxon>
        <taxon>Malvaceae</taxon>
        <taxon>Malvoideae</taxon>
        <taxon>Gossypium</taxon>
    </lineage>
</organism>
<dbReference type="PROSITE" id="PS50158">
    <property type="entry name" value="ZF_CCHC"/>
    <property type="match status" value="1"/>
</dbReference>
<name>A0A8J6DAM9_9ROSI</name>
<protein>
    <recommendedName>
        <fullName evidence="3">CCHC-type domain-containing protein</fullName>
    </recommendedName>
</protein>
<keyword evidence="1" id="KW-0479">Metal-binding</keyword>
<dbReference type="SUPFAM" id="SSF57756">
    <property type="entry name" value="Retrovirus zinc finger-like domains"/>
    <property type="match status" value="1"/>
</dbReference>
<dbReference type="InterPro" id="IPR001878">
    <property type="entry name" value="Znf_CCHC"/>
</dbReference>
<feature type="domain" description="CCHC-type" evidence="3">
    <location>
        <begin position="163"/>
        <end position="176"/>
    </location>
</feature>
<keyword evidence="1" id="KW-0862">Zinc</keyword>
<dbReference type="Pfam" id="PF07727">
    <property type="entry name" value="RVT_2"/>
    <property type="match status" value="1"/>
</dbReference>
<evidence type="ECO:0000256" key="1">
    <source>
        <dbReference type="PROSITE-ProRule" id="PRU00047"/>
    </source>
</evidence>
<dbReference type="InterPro" id="IPR013103">
    <property type="entry name" value="RVT_2"/>
</dbReference>
<dbReference type="Proteomes" id="UP000701853">
    <property type="component" value="Chromosome 4"/>
</dbReference>
<accession>A0A8J6DAM9</accession>
<dbReference type="GO" id="GO:0003676">
    <property type="term" value="F:nucleic acid binding"/>
    <property type="evidence" value="ECO:0007669"/>
    <property type="project" value="InterPro"/>
</dbReference>
<keyword evidence="1" id="KW-0863">Zinc-finger</keyword>
<dbReference type="EMBL" id="JAHUZN010000004">
    <property type="protein sequence ID" value="KAG8497318.1"/>
    <property type="molecule type" value="Genomic_DNA"/>
</dbReference>
<evidence type="ECO:0000313" key="5">
    <source>
        <dbReference type="Proteomes" id="UP000701853"/>
    </source>
</evidence>
<dbReference type="OrthoDB" id="997963at2759"/>
<feature type="region of interest" description="Disordered" evidence="2">
    <location>
        <begin position="114"/>
        <end position="143"/>
    </location>
</feature>
<dbReference type="PANTHER" id="PTHR11439">
    <property type="entry name" value="GAG-POL-RELATED RETROTRANSPOSON"/>
    <property type="match status" value="1"/>
</dbReference>
<sequence length="840" mass="97113">MFAIKTTVEEEILEHIRDADIPKQYFTKVKTLCREIYELDSSSRIADSRIRKIIIHGLRPEYRSFVAVIQGWPTQPSLADLENLLMSQEALAKQMGRVSVKTGDVALFSEKSKEKPRYNVKSRPRKDDRKSKNRYGSSKFGETQKRSSYNNWFNQRKKFDGDCYNCCKKGHMAKDCWSKKKIVESNAMTSKEDVQSDDEWDAEASFAVEEEDLAVAVTTFQKIDYKNNWIFYSSCSNHMTSDQEKLQDVTAYKGNRVVVTANNSSPQGVKVFENVKVSGTPTMEGKRMEYVYVISVEMTCVDKTKKNKTTDLWHAKLGHVSYHKLKVMMKKLMLKGLPQLEVRDVTVCIGCQFYKAYQLPYEESKYKAKALLELVHSNVFRRVKQPSISGIHYMVIFIDDFSSKIELSRGRIDILLRHAGVCFMLKDFRQNTSQQVKFPDSEVKEDQPQGKIEEQFLVIQPSPAANEEIRYNEVVETTTNPWRNGTWELVLRPPDVKPISCKWVYKIKYRPNRSVERYKARLVTRGFSQKYGLNYEETFSPVAKIVTVRVLLALAASKDLKLWQMDVKNTFLHGELDREIYMNQPIGFESESYPSYVCKLKKALYGLKQSPRAWYGKIAEFLIQAGYVMAHADSSLFVKVSEEKLAIALVYVHDLIITGDDSEEILQKFGMLNCKTITIPVEPNTKFCTHEGKDLEDRLIYQQLVGSLIYLTLTRPDISYIVGVASRYMQNPKKQHLEVVRRGITIHVDQPLAMYSSLVQRQFLSVVKDSQLCPYRQQRQNIEQQLWQPKKGEVLQGEIELSYVKTDNQVADLFTKGLSTTKLEKFCSQLGIMKKVWSWR</sequence>
<dbReference type="InterPro" id="IPR043502">
    <property type="entry name" value="DNA/RNA_pol_sf"/>
</dbReference>
<reference evidence="4 5" key="1">
    <citation type="journal article" date="2021" name="bioRxiv">
        <title>The Gossypium anomalum genome as a resource for cotton improvement and evolutionary analysis of hybrid incompatibility.</title>
        <authorList>
            <person name="Grover C.E."/>
            <person name="Yuan D."/>
            <person name="Arick M.A."/>
            <person name="Miller E.R."/>
            <person name="Hu G."/>
            <person name="Peterson D.G."/>
            <person name="Wendel J.F."/>
            <person name="Udall J.A."/>
        </authorList>
    </citation>
    <scope>NUCLEOTIDE SEQUENCE [LARGE SCALE GENOMIC DNA]</scope>
    <source>
        <strain evidence="4">JFW-Udall</strain>
        <tissue evidence="4">Leaf</tissue>
    </source>
</reference>
<proteinExistence type="predicted"/>
<evidence type="ECO:0000259" key="3">
    <source>
        <dbReference type="PROSITE" id="PS50158"/>
    </source>
</evidence>
<gene>
    <name evidence="4" type="ORF">CXB51_008528</name>
</gene>
<dbReference type="AlphaFoldDB" id="A0A8J6DAM9"/>
<dbReference type="GO" id="GO:0008270">
    <property type="term" value="F:zinc ion binding"/>
    <property type="evidence" value="ECO:0007669"/>
    <property type="project" value="UniProtKB-KW"/>
</dbReference>
<dbReference type="PANTHER" id="PTHR11439:SF475">
    <property type="entry name" value="CYSTEINE-RICH RLK (RECEPTOR-LIKE PROTEIN KINASE) 8"/>
    <property type="match status" value="1"/>
</dbReference>